<feature type="compositionally biased region" description="Polar residues" evidence="4">
    <location>
        <begin position="120"/>
        <end position="158"/>
    </location>
</feature>
<comment type="caution">
    <text evidence="2">Lacks conserved residue(s) required for the propagation of feature annotation.</text>
</comment>
<dbReference type="AlphaFoldDB" id="A0AAV3GLF3"/>
<keyword evidence="1 2" id="KW-0238">DNA-binding</keyword>
<feature type="region of interest" description="Disordered" evidence="4">
    <location>
        <begin position="107"/>
        <end position="158"/>
    </location>
</feature>
<dbReference type="PIRSF" id="PIRSF002070">
    <property type="entry name" value="SSB"/>
    <property type="match status" value="1"/>
</dbReference>
<dbReference type="GO" id="GO:0003697">
    <property type="term" value="F:single-stranded DNA binding"/>
    <property type="evidence" value="ECO:0007669"/>
    <property type="project" value="UniProtKB-UniRule"/>
</dbReference>
<protein>
    <recommendedName>
        <fullName evidence="2 3">Single-stranded DNA-binding protein</fullName>
        <shortName evidence="2">SSB</shortName>
    </recommendedName>
</protein>
<evidence type="ECO:0000256" key="1">
    <source>
        <dbReference type="ARBA" id="ARBA00023125"/>
    </source>
</evidence>
<dbReference type="PROSITE" id="PS50935">
    <property type="entry name" value="SSB"/>
    <property type="match status" value="1"/>
</dbReference>
<name>A0AAV3GLF3_ENTFL</name>
<accession>A0AAV3GLF3</accession>
<dbReference type="PANTHER" id="PTHR10302:SF27">
    <property type="entry name" value="SINGLE-STRANDED DNA-BINDING PROTEIN"/>
    <property type="match status" value="1"/>
</dbReference>
<dbReference type="EMBL" id="ALZR01000036">
    <property type="protein sequence ID" value="EJV17736.1"/>
    <property type="molecule type" value="Genomic_DNA"/>
</dbReference>
<dbReference type="CDD" id="cd04496">
    <property type="entry name" value="SSB_OBF"/>
    <property type="match status" value="1"/>
</dbReference>
<dbReference type="GO" id="GO:0006260">
    <property type="term" value="P:DNA replication"/>
    <property type="evidence" value="ECO:0007669"/>
    <property type="project" value="InterPro"/>
</dbReference>
<evidence type="ECO:0000313" key="6">
    <source>
        <dbReference type="Proteomes" id="UP000004117"/>
    </source>
</evidence>
<dbReference type="InterPro" id="IPR011344">
    <property type="entry name" value="ssDNA-bd"/>
</dbReference>
<proteinExistence type="inferred from homology"/>
<dbReference type="PANTHER" id="PTHR10302">
    <property type="entry name" value="SINGLE-STRANDED DNA-BINDING PROTEIN"/>
    <property type="match status" value="1"/>
</dbReference>
<evidence type="ECO:0000256" key="3">
    <source>
        <dbReference type="PIRNR" id="PIRNR002070"/>
    </source>
</evidence>
<dbReference type="Proteomes" id="UP000004117">
    <property type="component" value="Unassembled WGS sequence"/>
</dbReference>
<dbReference type="HAMAP" id="MF_00984">
    <property type="entry name" value="SSB"/>
    <property type="match status" value="1"/>
</dbReference>
<sequence length="158" mass="17537">MIQLSAVGRLTKGAELRTTTNGKSVANVTLACKRKRPDTNGNVPTTFIQCVLWGKPAQVFAKYTQKGALVGVNGELQTRSYDDQQGVTHYVTELVVEDFEFLESKETVQKREEKQHAVPQGQSTPTVNEQPAMNQAPTQQNVYQQPSMNGLSEYGYNQ</sequence>
<organism evidence="5 6">
    <name type="scientific">Enterococcus faecalis ERV63</name>
    <dbReference type="NCBI Taxonomy" id="1134793"/>
    <lineage>
        <taxon>Bacteria</taxon>
        <taxon>Bacillati</taxon>
        <taxon>Bacillota</taxon>
        <taxon>Bacilli</taxon>
        <taxon>Lactobacillales</taxon>
        <taxon>Enterococcaceae</taxon>
        <taxon>Enterococcus</taxon>
    </lineage>
</organism>
<reference evidence="5 6" key="1">
    <citation type="submission" date="2012-04" db="EMBL/GenBank/DDBJ databases">
        <authorList>
            <person name="Weinstock G."/>
            <person name="Sodergren E."/>
            <person name="Lobos E.A."/>
            <person name="Fulton L."/>
            <person name="Fulton R."/>
            <person name="Courtney L."/>
            <person name="Fronick C."/>
            <person name="O'Laughlin M."/>
            <person name="Godfrey J."/>
            <person name="Wilson R.M."/>
            <person name="Miner T."/>
            <person name="Farmer C."/>
            <person name="Delehaunty K."/>
            <person name="Cordes M."/>
            <person name="Minx P."/>
            <person name="Tomlinson C."/>
            <person name="Chen J."/>
            <person name="Wollam A."/>
            <person name="Pepin K.H."/>
            <person name="Bhonagiri V."/>
            <person name="Zhang X."/>
            <person name="Suruliraj S."/>
            <person name="Warren W."/>
            <person name="Mitreva M."/>
            <person name="Mardis E.R."/>
            <person name="Wilson R.K."/>
        </authorList>
    </citation>
    <scope>NUCLEOTIDE SEQUENCE [LARGE SCALE GENOMIC DNA]</scope>
    <source>
        <strain evidence="5 6">ERV63</strain>
    </source>
</reference>
<dbReference type="NCBIfam" id="TIGR00621">
    <property type="entry name" value="ssb"/>
    <property type="match status" value="1"/>
</dbReference>
<evidence type="ECO:0000256" key="4">
    <source>
        <dbReference type="SAM" id="MobiDB-lite"/>
    </source>
</evidence>
<feature type="compositionally biased region" description="Basic and acidic residues" evidence="4">
    <location>
        <begin position="107"/>
        <end position="116"/>
    </location>
</feature>
<dbReference type="InterPro" id="IPR000424">
    <property type="entry name" value="Primosome_PriB/ssb"/>
</dbReference>
<dbReference type="Pfam" id="PF00436">
    <property type="entry name" value="SSB"/>
    <property type="match status" value="1"/>
</dbReference>
<dbReference type="Gene3D" id="2.40.50.140">
    <property type="entry name" value="Nucleic acid-binding proteins"/>
    <property type="match status" value="1"/>
</dbReference>
<evidence type="ECO:0000313" key="5">
    <source>
        <dbReference type="EMBL" id="EJV17736.1"/>
    </source>
</evidence>
<comment type="subunit">
    <text evidence="2">Homotetramer.</text>
</comment>
<dbReference type="InterPro" id="IPR012340">
    <property type="entry name" value="NA-bd_OB-fold"/>
</dbReference>
<dbReference type="GO" id="GO:0009295">
    <property type="term" value="C:nucleoid"/>
    <property type="evidence" value="ECO:0007669"/>
    <property type="project" value="TreeGrafter"/>
</dbReference>
<dbReference type="RefSeq" id="WP_000615486.1">
    <property type="nucleotide sequence ID" value="NZ_JH805697.1"/>
</dbReference>
<dbReference type="SUPFAM" id="SSF50249">
    <property type="entry name" value="Nucleic acid-binding proteins"/>
    <property type="match status" value="1"/>
</dbReference>
<evidence type="ECO:0000256" key="2">
    <source>
        <dbReference type="HAMAP-Rule" id="MF_00984"/>
    </source>
</evidence>
<comment type="caution">
    <text evidence="5">The sequence shown here is derived from an EMBL/GenBank/DDBJ whole genome shotgun (WGS) entry which is preliminary data.</text>
</comment>
<gene>
    <name evidence="5" type="ORF">HMPREF1336_01380</name>
</gene>